<evidence type="ECO:0000256" key="1">
    <source>
        <dbReference type="SAM" id="MobiDB-lite"/>
    </source>
</evidence>
<accession>A0A0V1HXK6</accession>
<sequence length="102" mass="11389">MLATKSMPTGRHDKLNSNEKIATTSDHQRICESQAHQLTLHVVLLILRRTCVGVLPRGVTLLSITLNACTLHRLLLSPHSMSFHSSLTEFASSKTFIEDRPQ</sequence>
<name>A0A0V1HXK6_9BILA</name>
<protein>
    <submittedName>
        <fullName evidence="2">Uncharacterized protein</fullName>
    </submittedName>
</protein>
<proteinExistence type="predicted"/>
<evidence type="ECO:0000313" key="2">
    <source>
        <dbReference type="EMBL" id="KRZ15206.1"/>
    </source>
</evidence>
<gene>
    <name evidence="2" type="ORF">T11_7867</name>
</gene>
<keyword evidence="3" id="KW-1185">Reference proteome</keyword>
<reference evidence="2 3" key="1">
    <citation type="submission" date="2015-01" db="EMBL/GenBank/DDBJ databases">
        <title>Evolution of Trichinella species and genotypes.</title>
        <authorList>
            <person name="Korhonen P.K."/>
            <person name="Edoardo P."/>
            <person name="Giuseppe L.R."/>
            <person name="Gasser R.B."/>
        </authorList>
    </citation>
    <scope>NUCLEOTIDE SEQUENCE [LARGE SCALE GENOMIC DNA]</scope>
    <source>
        <strain evidence="2">ISS1029</strain>
    </source>
</reference>
<evidence type="ECO:0000313" key="3">
    <source>
        <dbReference type="Proteomes" id="UP000055024"/>
    </source>
</evidence>
<comment type="caution">
    <text evidence="2">The sequence shown here is derived from an EMBL/GenBank/DDBJ whole genome shotgun (WGS) entry which is preliminary data.</text>
</comment>
<organism evidence="2 3">
    <name type="scientific">Trichinella zimbabwensis</name>
    <dbReference type="NCBI Taxonomy" id="268475"/>
    <lineage>
        <taxon>Eukaryota</taxon>
        <taxon>Metazoa</taxon>
        <taxon>Ecdysozoa</taxon>
        <taxon>Nematoda</taxon>
        <taxon>Enoplea</taxon>
        <taxon>Dorylaimia</taxon>
        <taxon>Trichinellida</taxon>
        <taxon>Trichinellidae</taxon>
        <taxon>Trichinella</taxon>
    </lineage>
</organism>
<dbReference type="Proteomes" id="UP000055024">
    <property type="component" value="Unassembled WGS sequence"/>
</dbReference>
<feature type="region of interest" description="Disordered" evidence="1">
    <location>
        <begin position="1"/>
        <end position="21"/>
    </location>
</feature>
<dbReference type="EMBL" id="JYDP01000019">
    <property type="protein sequence ID" value="KRZ15206.1"/>
    <property type="molecule type" value="Genomic_DNA"/>
</dbReference>
<dbReference type="AlphaFoldDB" id="A0A0V1HXK6"/>